<evidence type="ECO:0000256" key="3">
    <source>
        <dbReference type="ARBA" id="ARBA00023239"/>
    </source>
</evidence>
<dbReference type="InterPro" id="IPR001533">
    <property type="entry name" value="Pterin_deHydtase"/>
</dbReference>
<reference evidence="7" key="1">
    <citation type="journal article" date="2019" name="Int. J. Syst. Evol. Microbiol.">
        <title>The Global Catalogue of Microorganisms (GCM) 10K type strain sequencing project: providing services to taxonomists for standard genome sequencing and annotation.</title>
        <authorList>
            <consortium name="The Broad Institute Genomics Platform"/>
            <consortium name="The Broad Institute Genome Sequencing Center for Infectious Disease"/>
            <person name="Wu L."/>
            <person name="Ma J."/>
        </authorList>
    </citation>
    <scope>NUCLEOTIDE SEQUENCE [LARGE SCALE GENOMIC DNA]</scope>
    <source>
        <strain evidence="7">KCTC 23984</strain>
    </source>
</reference>
<keyword evidence="7" id="KW-1185">Reference proteome</keyword>
<dbReference type="HAMAP" id="MF_00434">
    <property type="entry name" value="Pterin_4_alpha"/>
    <property type="match status" value="1"/>
</dbReference>
<evidence type="ECO:0000313" key="6">
    <source>
        <dbReference type="EMBL" id="MFD3002822.1"/>
    </source>
</evidence>
<protein>
    <recommendedName>
        <fullName evidence="4">Putative pterin-4-alpha-carbinolamine dehydratase</fullName>
        <shortName evidence="4">PHS</shortName>
        <ecNumber evidence="4">4.2.1.96</ecNumber>
    </recommendedName>
    <alternativeName>
        <fullName evidence="4">4-alpha-hydroxy-tetrahydropterin dehydratase</fullName>
    </alternativeName>
    <alternativeName>
        <fullName evidence="4">Pterin carbinolamine dehydratase</fullName>
        <shortName evidence="4">PCD</shortName>
    </alternativeName>
</protein>
<dbReference type="GO" id="GO:0008124">
    <property type="term" value="F:4-alpha-hydroxytetrahydrobiopterin dehydratase activity"/>
    <property type="evidence" value="ECO:0007669"/>
    <property type="project" value="UniProtKB-EC"/>
</dbReference>
<comment type="caution">
    <text evidence="6">The sequence shown here is derived from an EMBL/GenBank/DDBJ whole genome shotgun (WGS) entry which is preliminary data.</text>
</comment>
<evidence type="ECO:0000313" key="7">
    <source>
        <dbReference type="Proteomes" id="UP001597641"/>
    </source>
</evidence>
<sequence length="132" mass="15629">MRRHRRRESPALISDTWNYSQRTVDDSLGFTRDFTDTVSQEMLDEERIEMKRKKEQEQREEQKMLRREFTFPDFRAAMEFANKVGDIAEEEGHHPELHISYGKVVVELWTHDIGGVSEDDFIVAAKIDKITL</sequence>
<dbReference type="CDD" id="cd00913">
    <property type="entry name" value="PCD_DCoH_subfamily_a"/>
    <property type="match status" value="1"/>
</dbReference>
<comment type="similarity">
    <text evidence="2 4">Belongs to the pterin-4-alpha-carbinolamine dehydratase family.</text>
</comment>
<dbReference type="EC" id="4.2.1.96" evidence="4"/>
<gene>
    <name evidence="6" type="ORF">ACFS7Z_20810</name>
</gene>
<evidence type="ECO:0000256" key="1">
    <source>
        <dbReference type="ARBA" id="ARBA00001554"/>
    </source>
</evidence>
<dbReference type="SUPFAM" id="SSF55248">
    <property type="entry name" value="PCD-like"/>
    <property type="match status" value="1"/>
</dbReference>
<keyword evidence="3 4" id="KW-0456">Lyase</keyword>
<dbReference type="NCBIfam" id="NF002017">
    <property type="entry name" value="PRK00823.1-2"/>
    <property type="match status" value="1"/>
</dbReference>
<evidence type="ECO:0000256" key="4">
    <source>
        <dbReference type="HAMAP-Rule" id="MF_00434"/>
    </source>
</evidence>
<proteinExistence type="inferred from homology"/>
<dbReference type="Gene3D" id="3.30.1360.20">
    <property type="entry name" value="Transcriptional coactivator/pterin dehydratase"/>
    <property type="match status" value="1"/>
</dbReference>
<name>A0ABW6C0D8_9BACT</name>
<keyword evidence="5" id="KW-0175">Coiled coil</keyword>
<dbReference type="RefSeq" id="WP_377488962.1">
    <property type="nucleotide sequence ID" value="NZ_JBHUOX010000020.1"/>
</dbReference>
<dbReference type="Pfam" id="PF01329">
    <property type="entry name" value="Pterin_4a"/>
    <property type="match status" value="1"/>
</dbReference>
<dbReference type="EMBL" id="JBHUOX010000020">
    <property type="protein sequence ID" value="MFD3002822.1"/>
    <property type="molecule type" value="Genomic_DNA"/>
</dbReference>
<evidence type="ECO:0000256" key="5">
    <source>
        <dbReference type="SAM" id="Coils"/>
    </source>
</evidence>
<dbReference type="PANTHER" id="PTHR12599">
    <property type="entry name" value="PTERIN-4-ALPHA-CARBINOLAMINE DEHYDRATASE"/>
    <property type="match status" value="1"/>
</dbReference>
<evidence type="ECO:0000256" key="2">
    <source>
        <dbReference type="ARBA" id="ARBA00006472"/>
    </source>
</evidence>
<comment type="catalytic activity">
    <reaction evidence="1 4">
        <text>(4aS,6R)-4a-hydroxy-L-erythro-5,6,7,8-tetrahydrobiopterin = (6R)-L-erythro-6,7-dihydrobiopterin + H2O</text>
        <dbReference type="Rhea" id="RHEA:11920"/>
        <dbReference type="ChEBI" id="CHEBI:15377"/>
        <dbReference type="ChEBI" id="CHEBI:15642"/>
        <dbReference type="ChEBI" id="CHEBI:43120"/>
        <dbReference type="EC" id="4.2.1.96"/>
    </reaction>
</comment>
<dbReference type="Proteomes" id="UP001597641">
    <property type="component" value="Unassembled WGS sequence"/>
</dbReference>
<dbReference type="PANTHER" id="PTHR12599:SF0">
    <property type="entry name" value="PTERIN-4-ALPHA-CARBINOLAMINE DEHYDRATASE"/>
    <property type="match status" value="1"/>
</dbReference>
<dbReference type="InterPro" id="IPR036428">
    <property type="entry name" value="PCD_sf"/>
</dbReference>
<accession>A0ABW6C0D8</accession>
<feature type="coiled-coil region" evidence="5">
    <location>
        <begin position="40"/>
        <end position="68"/>
    </location>
</feature>
<organism evidence="6 7">
    <name type="scientific">Pontibacter toksunensis</name>
    <dbReference type="NCBI Taxonomy" id="1332631"/>
    <lineage>
        <taxon>Bacteria</taxon>
        <taxon>Pseudomonadati</taxon>
        <taxon>Bacteroidota</taxon>
        <taxon>Cytophagia</taxon>
        <taxon>Cytophagales</taxon>
        <taxon>Hymenobacteraceae</taxon>
        <taxon>Pontibacter</taxon>
    </lineage>
</organism>